<keyword evidence="1" id="KW-1133">Transmembrane helix</keyword>
<feature type="transmembrane region" description="Helical" evidence="1">
    <location>
        <begin position="50"/>
        <end position="71"/>
    </location>
</feature>
<comment type="caution">
    <text evidence="2">The sequence shown here is derived from an EMBL/GenBank/DDBJ whole genome shotgun (WGS) entry which is preliminary data.</text>
</comment>
<protein>
    <recommendedName>
        <fullName evidence="4">FAR-17a/AIG1-like protein</fullName>
    </recommendedName>
</protein>
<feature type="transmembrane region" description="Helical" evidence="1">
    <location>
        <begin position="162"/>
        <end position="179"/>
    </location>
</feature>
<accession>A0A7V8JST2</accession>
<organism evidence="2 3">
    <name type="scientific">Herbaspirillum frisingense</name>
    <dbReference type="NCBI Taxonomy" id="92645"/>
    <lineage>
        <taxon>Bacteria</taxon>
        <taxon>Pseudomonadati</taxon>
        <taxon>Pseudomonadota</taxon>
        <taxon>Betaproteobacteria</taxon>
        <taxon>Burkholderiales</taxon>
        <taxon>Oxalobacteraceae</taxon>
        <taxon>Herbaspirillum</taxon>
    </lineage>
</organism>
<feature type="transmembrane region" description="Helical" evidence="1">
    <location>
        <begin position="91"/>
        <end position="111"/>
    </location>
</feature>
<feature type="transmembrane region" description="Helical" evidence="1">
    <location>
        <begin position="123"/>
        <end position="142"/>
    </location>
</feature>
<dbReference type="NCBIfam" id="NF038065">
    <property type="entry name" value="Pr6Pr"/>
    <property type="match status" value="1"/>
</dbReference>
<feature type="transmembrane region" description="Helical" evidence="1">
    <location>
        <begin position="186"/>
        <end position="205"/>
    </location>
</feature>
<evidence type="ECO:0000256" key="1">
    <source>
        <dbReference type="SAM" id="Phobius"/>
    </source>
</evidence>
<keyword evidence="1" id="KW-0812">Transmembrane</keyword>
<keyword evidence="1" id="KW-0472">Membrane</keyword>
<evidence type="ECO:0008006" key="4">
    <source>
        <dbReference type="Google" id="ProtNLM"/>
    </source>
</evidence>
<dbReference type="Proteomes" id="UP000462435">
    <property type="component" value="Unassembled WGS sequence"/>
</dbReference>
<evidence type="ECO:0000313" key="2">
    <source>
        <dbReference type="EMBL" id="KAF1037459.1"/>
    </source>
</evidence>
<dbReference type="InterPro" id="IPR049713">
    <property type="entry name" value="Pr6Pr-like"/>
</dbReference>
<gene>
    <name evidence="2" type="ORF">GAK35_03932</name>
</gene>
<feature type="transmembrane region" description="Helical" evidence="1">
    <location>
        <begin position="225"/>
        <end position="247"/>
    </location>
</feature>
<proteinExistence type="predicted"/>
<dbReference type="AlphaFoldDB" id="A0A7V8JST2"/>
<dbReference type="EMBL" id="WNDX01000181">
    <property type="protein sequence ID" value="KAF1037459.1"/>
    <property type="molecule type" value="Genomic_DNA"/>
</dbReference>
<name>A0A7V8JST2_9BURK</name>
<evidence type="ECO:0000313" key="3">
    <source>
        <dbReference type="Proteomes" id="UP000462435"/>
    </source>
</evidence>
<reference evidence="3" key="1">
    <citation type="journal article" date="2020" name="MBio">
        <title>Horizontal gene transfer to a defensive symbiont with a reduced genome amongst a multipartite beetle microbiome.</title>
        <authorList>
            <person name="Waterworth S.C."/>
            <person name="Florez L.V."/>
            <person name="Rees E.R."/>
            <person name="Hertweck C."/>
            <person name="Kaltenpoth M."/>
            <person name="Kwan J.C."/>
        </authorList>
    </citation>
    <scope>NUCLEOTIDE SEQUENCE [LARGE SCALE GENOMIC DNA]</scope>
</reference>
<sequence length="257" mass="28403">MRPPGAARSLHHCHFPEYAMSKDQIPSPESLDSFGANIFPARGGSSASRALAAMIAMISWFAFVAQTDITVQRLLSRGGGVLDGLDRLTTYLTNLTILMSALCFTSLALSLKTPVSRFFRQPSVISAVVAYLAFVGIAYNLLLRQLWAPTGFRALVNESLHTVTPLLAIVYWIFFVPVFQASVKKSLLWLVYPLGYLFITLWRGALSGFYPYPFIDVNALGYPRVILNSSLLFAGFVALMALFIVVNHSGKPTFLRR</sequence>